<dbReference type="SUPFAM" id="SSF69065">
    <property type="entry name" value="RNase III domain-like"/>
    <property type="match status" value="1"/>
</dbReference>
<dbReference type="InterPro" id="IPR036389">
    <property type="entry name" value="RNase_III_sf"/>
</dbReference>
<dbReference type="GO" id="GO:0008033">
    <property type="term" value="P:tRNA processing"/>
    <property type="evidence" value="ECO:0007669"/>
    <property type="project" value="UniProtKB-KW"/>
</dbReference>
<accession>D9PH01</accession>
<dbReference type="Gene3D" id="1.10.1520.10">
    <property type="entry name" value="Ribonuclease III domain"/>
    <property type="match status" value="1"/>
</dbReference>
<dbReference type="EC" id="3.1.26.3" evidence="5"/>
<reference evidence="18" key="2">
    <citation type="journal article" date="2011" name="Microb. Ecol.">
        <title>Taxonomic and Functional Metagenomic Profiling of the Microbial Community in the Anoxic Sediment of a Sub-saline Shallow Lake (Laguna de Carrizo, Central Spain).</title>
        <authorList>
            <person name="Ferrer M."/>
            <person name="Guazzaroni M.E."/>
            <person name="Richter M."/>
            <person name="Garcia-Salamanca A."/>
            <person name="Yarza P."/>
            <person name="Suarez-Suarez A."/>
            <person name="Solano J."/>
            <person name="Alcaide M."/>
            <person name="van Dillewijn P."/>
            <person name="Molina-Henares M.A."/>
            <person name="Lopez-Cortes N."/>
            <person name="Al-Ramahi Y."/>
            <person name="Guerrero C."/>
            <person name="Acosta A."/>
            <person name="de Eugenio L.I."/>
            <person name="Martinez V."/>
            <person name="Marques S."/>
            <person name="Rojo F."/>
            <person name="Santero E."/>
            <person name="Genilloud O."/>
            <person name="Perez-Perez J."/>
            <person name="Rossello-Mora R."/>
            <person name="Ramos J.L."/>
        </authorList>
    </citation>
    <scope>NUCLEOTIDE SEQUENCE</scope>
</reference>
<keyword evidence="9" id="KW-0819">tRNA processing</keyword>
<keyword evidence="12" id="KW-0255">Endonuclease</keyword>
<dbReference type="FunFam" id="3.30.160.20:FF:000003">
    <property type="entry name" value="Ribonuclease 3"/>
    <property type="match status" value="1"/>
</dbReference>
<keyword evidence="13 18" id="KW-0378">Hydrolase</keyword>
<evidence type="ECO:0000256" key="7">
    <source>
        <dbReference type="ARBA" id="ARBA00022552"/>
    </source>
</evidence>
<organism evidence="18">
    <name type="scientific">sediment metagenome</name>
    <dbReference type="NCBI Taxonomy" id="749907"/>
    <lineage>
        <taxon>unclassified sequences</taxon>
        <taxon>metagenomes</taxon>
        <taxon>ecological metagenomes</taxon>
    </lineage>
</organism>
<evidence type="ECO:0000259" key="16">
    <source>
        <dbReference type="PROSITE" id="PS50137"/>
    </source>
</evidence>
<sequence length="233" mass="26056">MSENDLGELSATLHYEFTKPELLKEAFRHSSYVNEVGDSGLRDNERLEFLGDAVLDLAVSHILMDLFREEKEGILSKCRAAIVNERVLSEVAKALRLGDYLLLGKGEELSNGREKPSILANVLEALIGALYLDGGFSKTKEIIHRLFVPVLGSIDMESILDDFKSVLQEFTQEAYRIRPEYVLVGESGPAHDKTFKVALYIQGKLMAEGEGRSKKEAEQKAAREAFFCLTKNL</sequence>
<evidence type="ECO:0000256" key="9">
    <source>
        <dbReference type="ARBA" id="ARBA00022694"/>
    </source>
</evidence>
<evidence type="ECO:0000256" key="10">
    <source>
        <dbReference type="ARBA" id="ARBA00022722"/>
    </source>
</evidence>
<keyword evidence="10" id="KW-0540">Nuclease</keyword>
<keyword evidence="14" id="KW-0460">Magnesium</keyword>
<dbReference type="Gene3D" id="3.30.160.20">
    <property type="match status" value="1"/>
</dbReference>
<evidence type="ECO:0000256" key="2">
    <source>
        <dbReference type="ARBA" id="ARBA00004496"/>
    </source>
</evidence>
<dbReference type="InterPro" id="IPR011907">
    <property type="entry name" value="RNase_III"/>
</dbReference>
<evidence type="ECO:0000259" key="17">
    <source>
        <dbReference type="PROSITE" id="PS50142"/>
    </source>
</evidence>
<dbReference type="GO" id="GO:0006397">
    <property type="term" value="P:mRNA processing"/>
    <property type="evidence" value="ECO:0007669"/>
    <property type="project" value="UniProtKB-KW"/>
</dbReference>
<evidence type="ECO:0000313" key="18">
    <source>
        <dbReference type="EMBL" id="EFK97157.1"/>
    </source>
</evidence>
<keyword evidence="6" id="KW-0963">Cytoplasm</keyword>
<dbReference type="FunFam" id="1.10.1520.10:FF:000001">
    <property type="entry name" value="Ribonuclease 3"/>
    <property type="match status" value="1"/>
</dbReference>
<dbReference type="GO" id="GO:0042802">
    <property type="term" value="F:identical protein binding"/>
    <property type="evidence" value="ECO:0007669"/>
    <property type="project" value="UniProtKB-ARBA"/>
</dbReference>
<evidence type="ECO:0000256" key="1">
    <source>
        <dbReference type="ARBA" id="ARBA00000109"/>
    </source>
</evidence>
<feature type="domain" description="RNase III" evidence="17">
    <location>
        <begin position="6"/>
        <end position="135"/>
    </location>
</feature>
<comment type="subcellular location">
    <subcellularLocation>
        <location evidence="2">Cytoplasm</location>
    </subcellularLocation>
</comment>
<dbReference type="Pfam" id="PF14622">
    <property type="entry name" value="Ribonucleas_3_3"/>
    <property type="match status" value="1"/>
</dbReference>
<dbReference type="PANTHER" id="PTHR11207:SF0">
    <property type="entry name" value="RIBONUCLEASE 3"/>
    <property type="match status" value="1"/>
</dbReference>
<evidence type="ECO:0000256" key="8">
    <source>
        <dbReference type="ARBA" id="ARBA00022664"/>
    </source>
</evidence>
<evidence type="ECO:0000256" key="3">
    <source>
        <dbReference type="ARBA" id="ARBA00010183"/>
    </source>
</evidence>
<dbReference type="PROSITE" id="PS50142">
    <property type="entry name" value="RNASE_3_2"/>
    <property type="match status" value="1"/>
</dbReference>
<dbReference type="GO" id="GO:0003725">
    <property type="term" value="F:double-stranded RNA binding"/>
    <property type="evidence" value="ECO:0007669"/>
    <property type="project" value="TreeGrafter"/>
</dbReference>
<protein>
    <recommendedName>
        <fullName evidence="5">ribonuclease III</fullName>
        <ecNumber evidence="5">3.1.26.3</ecNumber>
    </recommendedName>
</protein>
<comment type="similarity">
    <text evidence="3">Belongs to the ribonuclease III family.</text>
</comment>
<keyword evidence="11" id="KW-0479">Metal-binding</keyword>
<reference evidence="18" key="1">
    <citation type="submission" date="2010-07" db="EMBL/GenBank/DDBJ databases">
        <authorList>
            <consortium name="CONSOLIDER consortium CSD2007-00005"/>
            <person name="Guazzaroni M.-E."/>
            <person name="Richter M."/>
            <person name="Garcia-Salamanca A."/>
            <person name="Yarza P."/>
            <person name="Ferrer M."/>
        </authorList>
    </citation>
    <scope>NUCLEOTIDE SEQUENCE</scope>
</reference>
<dbReference type="SMART" id="SM00535">
    <property type="entry name" value="RIBOc"/>
    <property type="match status" value="1"/>
</dbReference>
<evidence type="ECO:0000256" key="4">
    <source>
        <dbReference type="ARBA" id="ARBA00011738"/>
    </source>
</evidence>
<keyword evidence="7" id="KW-0698">rRNA processing</keyword>
<evidence type="ECO:0000256" key="11">
    <source>
        <dbReference type="ARBA" id="ARBA00022723"/>
    </source>
</evidence>
<dbReference type="GO" id="GO:0046872">
    <property type="term" value="F:metal ion binding"/>
    <property type="evidence" value="ECO:0007669"/>
    <property type="project" value="UniProtKB-KW"/>
</dbReference>
<dbReference type="PROSITE" id="PS50137">
    <property type="entry name" value="DS_RBD"/>
    <property type="match status" value="1"/>
</dbReference>
<evidence type="ECO:0000256" key="14">
    <source>
        <dbReference type="ARBA" id="ARBA00022842"/>
    </source>
</evidence>
<dbReference type="GO" id="GO:0005737">
    <property type="term" value="C:cytoplasm"/>
    <property type="evidence" value="ECO:0007669"/>
    <property type="project" value="UniProtKB-SubCell"/>
</dbReference>
<name>D9PH01_9ZZZZ</name>
<evidence type="ECO:0000256" key="13">
    <source>
        <dbReference type="ARBA" id="ARBA00022801"/>
    </source>
</evidence>
<keyword evidence="8" id="KW-0507">mRNA processing</keyword>
<dbReference type="EMBL" id="ADZX01000340">
    <property type="protein sequence ID" value="EFK97157.1"/>
    <property type="molecule type" value="Genomic_DNA"/>
</dbReference>
<dbReference type="CDD" id="cd00593">
    <property type="entry name" value="RIBOc"/>
    <property type="match status" value="1"/>
</dbReference>
<dbReference type="GO" id="GO:0006364">
    <property type="term" value="P:rRNA processing"/>
    <property type="evidence" value="ECO:0007669"/>
    <property type="project" value="UniProtKB-KW"/>
</dbReference>
<evidence type="ECO:0000256" key="15">
    <source>
        <dbReference type="ARBA" id="ARBA00022884"/>
    </source>
</evidence>
<dbReference type="AlphaFoldDB" id="D9PH01"/>
<comment type="catalytic activity">
    <reaction evidence="1">
        <text>Endonucleolytic cleavage to 5'-phosphomonoester.</text>
        <dbReference type="EC" id="3.1.26.3"/>
    </reaction>
</comment>
<dbReference type="SMART" id="SM00358">
    <property type="entry name" value="DSRM"/>
    <property type="match status" value="1"/>
</dbReference>
<dbReference type="InterPro" id="IPR000999">
    <property type="entry name" value="RNase_III_dom"/>
</dbReference>
<evidence type="ECO:0000256" key="6">
    <source>
        <dbReference type="ARBA" id="ARBA00022490"/>
    </source>
</evidence>
<evidence type="ECO:0000256" key="5">
    <source>
        <dbReference type="ARBA" id="ARBA00012177"/>
    </source>
</evidence>
<dbReference type="PANTHER" id="PTHR11207">
    <property type="entry name" value="RIBONUCLEASE III"/>
    <property type="match status" value="1"/>
</dbReference>
<dbReference type="GO" id="GO:0010468">
    <property type="term" value="P:regulation of gene expression"/>
    <property type="evidence" value="ECO:0007669"/>
    <property type="project" value="TreeGrafter"/>
</dbReference>
<dbReference type="CDD" id="cd10845">
    <property type="entry name" value="DSRM_RNAse_III_family"/>
    <property type="match status" value="1"/>
</dbReference>
<keyword evidence="15" id="KW-0694">RNA-binding</keyword>
<dbReference type="Pfam" id="PF00035">
    <property type="entry name" value="dsrm"/>
    <property type="match status" value="1"/>
</dbReference>
<dbReference type="GO" id="GO:0004525">
    <property type="term" value="F:ribonuclease III activity"/>
    <property type="evidence" value="ECO:0007669"/>
    <property type="project" value="UniProtKB-EC"/>
</dbReference>
<dbReference type="NCBIfam" id="TIGR02191">
    <property type="entry name" value="RNaseIII"/>
    <property type="match status" value="1"/>
</dbReference>
<evidence type="ECO:0000256" key="12">
    <source>
        <dbReference type="ARBA" id="ARBA00022759"/>
    </source>
</evidence>
<proteinExistence type="inferred from homology"/>
<gene>
    <name evidence="18" type="primary">rnc</name>
    <name evidence="18" type="ORF">LDC_0799</name>
</gene>
<dbReference type="PROSITE" id="PS00517">
    <property type="entry name" value="RNASE_3_1"/>
    <property type="match status" value="1"/>
</dbReference>
<dbReference type="SUPFAM" id="SSF54768">
    <property type="entry name" value="dsRNA-binding domain-like"/>
    <property type="match status" value="1"/>
</dbReference>
<feature type="domain" description="DRBM" evidence="16">
    <location>
        <begin position="162"/>
        <end position="231"/>
    </location>
</feature>
<comment type="caution">
    <text evidence="18">The sequence shown here is derived from an EMBL/GenBank/DDBJ whole genome shotgun (WGS) entry which is preliminary data.</text>
</comment>
<comment type="subunit">
    <text evidence="4">Homodimer.</text>
</comment>
<dbReference type="HAMAP" id="MF_00104">
    <property type="entry name" value="RNase_III"/>
    <property type="match status" value="1"/>
</dbReference>
<dbReference type="InterPro" id="IPR014720">
    <property type="entry name" value="dsRBD_dom"/>
</dbReference>